<protein>
    <recommendedName>
        <fullName evidence="4">Aminotransferase</fullName>
        <ecNumber evidence="4">2.6.1.-</ecNumber>
    </recommendedName>
</protein>
<dbReference type="PANTHER" id="PTHR42832:SF3">
    <property type="entry name" value="L-GLUTAMINE--4-(METHYLSULFANYL)-2-OXOBUTANOATE AMINOTRANSFERASE"/>
    <property type="match status" value="1"/>
</dbReference>
<dbReference type="CDD" id="cd00609">
    <property type="entry name" value="AAT_like"/>
    <property type="match status" value="1"/>
</dbReference>
<evidence type="ECO:0000256" key="2">
    <source>
        <dbReference type="ARBA" id="ARBA00022576"/>
    </source>
</evidence>
<feature type="domain" description="Aminotransferase class I/classII large" evidence="5">
    <location>
        <begin position="30"/>
        <end position="360"/>
    </location>
</feature>
<evidence type="ECO:0000259" key="5">
    <source>
        <dbReference type="Pfam" id="PF00155"/>
    </source>
</evidence>
<dbReference type="Gene3D" id="3.40.640.10">
    <property type="entry name" value="Type I PLP-dependent aspartate aminotransferase-like (Major domain)"/>
    <property type="match status" value="1"/>
</dbReference>
<comment type="cofactor">
    <cofactor evidence="1 4">
        <name>pyridoxal 5'-phosphate</name>
        <dbReference type="ChEBI" id="CHEBI:597326"/>
    </cofactor>
</comment>
<dbReference type="PROSITE" id="PS00105">
    <property type="entry name" value="AA_TRANSFER_CLASS_1"/>
    <property type="match status" value="1"/>
</dbReference>
<dbReference type="InterPro" id="IPR004839">
    <property type="entry name" value="Aminotransferase_I/II_large"/>
</dbReference>
<gene>
    <name evidence="6" type="ORF">M6D93_15480</name>
</gene>
<keyword evidence="2 4" id="KW-0032">Aminotransferase</keyword>
<sequence length="363" mass="38804">MSAPFVPPPYPYDRLDEITKIADLHDGGAVDLSIGTPCDAPAPDVIAALADDRLARGYPASVGSLALRQAAADWIQRRLGAGIDARTEVAACVGTKEFVASTPQYLKLRRPDLDTVLYPAISYPTYEMGATLAGLRAVPYQSLDEIAPADADRALCVWVNSPSNPTGELHDLPAAAAWGRAHGIPVLSDECYAEFSYAAGPTTILREGTAGLLAVHSLSKRDNFAGARIGFYAGDPELVHYLSEVRKHAGLMAPGPVQRAAAIALGDDEHVAVQRQRYWNRMVRIRQILNAVGIEAELPAGAFYLWVAAPHGDAWAAARLLAEKAGLVSSPGDFYGPFSTGFLRLAAVQPDERIELAARRVGL</sequence>
<dbReference type="InterPro" id="IPR004838">
    <property type="entry name" value="NHTrfase_class1_PyrdxlP-BS"/>
</dbReference>
<evidence type="ECO:0000256" key="3">
    <source>
        <dbReference type="ARBA" id="ARBA00022679"/>
    </source>
</evidence>
<dbReference type="InterPro" id="IPR015424">
    <property type="entry name" value="PyrdxlP-dep_Trfase"/>
</dbReference>
<dbReference type="RefSeq" id="WP_249770463.1">
    <property type="nucleotide sequence ID" value="NZ_CP097332.1"/>
</dbReference>
<dbReference type="SUPFAM" id="SSF53383">
    <property type="entry name" value="PLP-dependent transferases"/>
    <property type="match status" value="1"/>
</dbReference>
<dbReference type="Gene3D" id="3.90.1150.10">
    <property type="entry name" value="Aspartate Aminotransferase, domain 1"/>
    <property type="match status" value="1"/>
</dbReference>
<dbReference type="InterPro" id="IPR050881">
    <property type="entry name" value="LL-DAP_aminotransferase"/>
</dbReference>
<dbReference type="EMBL" id="CP097332">
    <property type="protein sequence ID" value="UQX87692.1"/>
    <property type="molecule type" value="Genomic_DNA"/>
</dbReference>
<name>A0ABY4QWR9_9ACTN</name>
<accession>A0ABY4QWR9</accession>
<evidence type="ECO:0000313" key="7">
    <source>
        <dbReference type="Proteomes" id="UP001056336"/>
    </source>
</evidence>
<dbReference type="GO" id="GO:0008483">
    <property type="term" value="F:transaminase activity"/>
    <property type="evidence" value="ECO:0007669"/>
    <property type="project" value="UniProtKB-KW"/>
</dbReference>
<comment type="similarity">
    <text evidence="4">Belongs to the class-I pyridoxal-phosphate-dependent aminotransferase family.</text>
</comment>
<keyword evidence="7" id="KW-1185">Reference proteome</keyword>
<dbReference type="InterPro" id="IPR015422">
    <property type="entry name" value="PyrdxlP-dep_Trfase_small"/>
</dbReference>
<evidence type="ECO:0000256" key="4">
    <source>
        <dbReference type="RuleBase" id="RU000481"/>
    </source>
</evidence>
<dbReference type="Pfam" id="PF00155">
    <property type="entry name" value="Aminotran_1_2"/>
    <property type="match status" value="1"/>
</dbReference>
<dbReference type="InterPro" id="IPR015421">
    <property type="entry name" value="PyrdxlP-dep_Trfase_major"/>
</dbReference>
<evidence type="ECO:0000313" key="6">
    <source>
        <dbReference type="EMBL" id="UQX87692.1"/>
    </source>
</evidence>
<reference evidence="6" key="1">
    <citation type="journal article" date="2018" name="Int. J. Syst. Evol. Microbiol.">
        <title>Jatrophihabitans telluris sp. nov., isolated from sediment soil of lava forest wetlands and the emended description of the genus Jatrophihabitans.</title>
        <authorList>
            <person name="Lee K.C."/>
            <person name="Suh M.K."/>
            <person name="Eom M.K."/>
            <person name="Kim K.K."/>
            <person name="Kim J.S."/>
            <person name="Kim D.S."/>
            <person name="Ko S.H."/>
            <person name="Shin Y.K."/>
            <person name="Lee J.S."/>
        </authorList>
    </citation>
    <scope>NUCLEOTIDE SEQUENCE</scope>
    <source>
        <strain evidence="6">N237</strain>
    </source>
</reference>
<organism evidence="6 7">
    <name type="scientific">Jatrophihabitans telluris</name>
    <dbReference type="NCBI Taxonomy" id="2038343"/>
    <lineage>
        <taxon>Bacteria</taxon>
        <taxon>Bacillati</taxon>
        <taxon>Actinomycetota</taxon>
        <taxon>Actinomycetes</taxon>
        <taxon>Jatrophihabitantales</taxon>
        <taxon>Jatrophihabitantaceae</taxon>
        <taxon>Jatrophihabitans</taxon>
    </lineage>
</organism>
<dbReference type="PANTHER" id="PTHR42832">
    <property type="entry name" value="AMINO ACID AMINOTRANSFERASE"/>
    <property type="match status" value="1"/>
</dbReference>
<dbReference type="EC" id="2.6.1.-" evidence="4"/>
<evidence type="ECO:0000256" key="1">
    <source>
        <dbReference type="ARBA" id="ARBA00001933"/>
    </source>
</evidence>
<reference evidence="6" key="2">
    <citation type="submission" date="2022-05" db="EMBL/GenBank/DDBJ databases">
        <authorList>
            <person name="Kim J.-S."/>
            <person name="Lee K."/>
            <person name="Suh M."/>
            <person name="Eom M."/>
            <person name="Kim J.-S."/>
            <person name="Kim D.-S."/>
            <person name="Ko S.-H."/>
            <person name="Shin Y."/>
            <person name="Lee J.-S."/>
        </authorList>
    </citation>
    <scope>NUCLEOTIDE SEQUENCE</scope>
    <source>
        <strain evidence="6">N237</strain>
    </source>
</reference>
<proteinExistence type="inferred from homology"/>
<dbReference type="Proteomes" id="UP001056336">
    <property type="component" value="Chromosome"/>
</dbReference>
<keyword evidence="3 4" id="KW-0808">Transferase</keyword>